<dbReference type="InterPro" id="IPR009040">
    <property type="entry name" value="Ferritin-like_diiron"/>
</dbReference>
<dbReference type="PANTHER" id="PTHR43339">
    <property type="entry name" value="RUBRERYTHRIN-RELATED"/>
    <property type="match status" value="1"/>
</dbReference>
<organism evidence="2 3">
    <name type="scientific">Clostridium beijerinckii</name>
    <name type="common">Clostridium MP</name>
    <dbReference type="NCBI Taxonomy" id="1520"/>
    <lineage>
        <taxon>Bacteria</taxon>
        <taxon>Bacillati</taxon>
        <taxon>Bacillota</taxon>
        <taxon>Clostridia</taxon>
        <taxon>Eubacteriales</taxon>
        <taxon>Clostridiaceae</taxon>
        <taxon>Clostridium</taxon>
    </lineage>
</organism>
<dbReference type="InterPro" id="IPR012347">
    <property type="entry name" value="Ferritin-like"/>
</dbReference>
<dbReference type="Gene3D" id="1.20.1260.10">
    <property type="match status" value="1"/>
</dbReference>
<dbReference type="InterPro" id="IPR003251">
    <property type="entry name" value="Rr_diiron-bd_dom"/>
</dbReference>
<dbReference type="RefSeq" id="WP_017209267.1">
    <property type="nucleotide sequence ID" value="NZ_JABTDW010000001.1"/>
</dbReference>
<name>A0AAE5EXJ8_CLOBE</name>
<accession>A0AAE5EXJ8</accession>
<evidence type="ECO:0000313" key="2">
    <source>
        <dbReference type="EMBL" id="NSB14304.1"/>
    </source>
</evidence>
<evidence type="ECO:0000259" key="1">
    <source>
        <dbReference type="PROSITE" id="PS50905"/>
    </source>
</evidence>
<dbReference type="PROSITE" id="PS50905">
    <property type="entry name" value="FERRITIN_LIKE"/>
    <property type="match status" value="1"/>
</dbReference>
<dbReference type="EMBL" id="JABTDW010000001">
    <property type="protein sequence ID" value="NSB14304.1"/>
    <property type="molecule type" value="Genomic_DNA"/>
</dbReference>
<dbReference type="GO" id="GO:0016491">
    <property type="term" value="F:oxidoreductase activity"/>
    <property type="evidence" value="ECO:0007669"/>
    <property type="project" value="InterPro"/>
</dbReference>
<dbReference type="PANTHER" id="PTHR43339:SF1">
    <property type="entry name" value="RUBRERYTHRIN"/>
    <property type="match status" value="1"/>
</dbReference>
<feature type="domain" description="Ferritin-like diiron" evidence="1">
    <location>
        <begin position="6"/>
        <end position="134"/>
    </location>
</feature>
<protein>
    <submittedName>
        <fullName evidence="2">Rubrerythrin</fullName>
    </submittedName>
</protein>
<dbReference type="Pfam" id="PF02915">
    <property type="entry name" value="Rubrerythrin"/>
    <property type="match status" value="1"/>
</dbReference>
<dbReference type="InterPro" id="IPR045236">
    <property type="entry name" value="RevRr_diiron-bd_dom"/>
</dbReference>
<evidence type="ECO:0000313" key="3">
    <source>
        <dbReference type="Proteomes" id="UP000822184"/>
    </source>
</evidence>
<comment type="caution">
    <text evidence="2">The sequence shown here is derived from an EMBL/GenBank/DDBJ whole genome shotgun (WGS) entry which is preliminary data.</text>
</comment>
<reference evidence="2" key="1">
    <citation type="submission" date="2020-06" db="EMBL/GenBank/DDBJ databases">
        <title>Genomic insights into acetone-butanol-ethanol (ABE) fermentation by sequencing solventogenic clostridia strains.</title>
        <authorList>
            <person name="Brown S."/>
        </authorList>
    </citation>
    <scope>NUCLEOTIDE SEQUENCE</scope>
    <source>
        <strain evidence="2">DJ123</strain>
    </source>
</reference>
<gene>
    <name evidence="2" type="ORF">BCD95_002563</name>
</gene>
<dbReference type="InterPro" id="IPR009078">
    <property type="entry name" value="Ferritin-like_SF"/>
</dbReference>
<sequence length="134" mass="14438">MSLIGLTKGTDLEEKINEMWKAEAIGAATYQAFAIVAQEKGLSELADELKKISADEARHGGLYAALNGHTNENLRDALSSMSIGEISAGEKIKELSKILDKSGLKEAAQAVHTVGEDECRHGEILKGLVEKYLL</sequence>
<dbReference type="SUPFAM" id="SSF47240">
    <property type="entry name" value="Ferritin-like"/>
    <property type="match status" value="1"/>
</dbReference>
<dbReference type="Proteomes" id="UP000822184">
    <property type="component" value="Unassembled WGS sequence"/>
</dbReference>
<dbReference type="InterPro" id="IPR052773">
    <property type="entry name" value="Anaerobic_Peroxidase-Rel"/>
</dbReference>
<proteinExistence type="predicted"/>
<dbReference type="GO" id="GO:0005506">
    <property type="term" value="F:iron ion binding"/>
    <property type="evidence" value="ECO:0007669"/>
    <property type="project" value="InterPro"/>
</dbReference>
<dbReference type="AlphaFoldDB" id="A0AAE5EXJ8"/>
<dbReference type="CDD" id="cd01046">
    <property type="entry name" value="Rubrerythrin_like"/>
    <property type="match status" value="1"/>
</dbReference>